<dbReference type="EMBL" id="JAVDSJ010000005">
    <property type="protein sequence ID" value="MDR6585674.1"/>
    <property type="molecule type" value="Genomic_DNA"/>
</dbReference>
<dbReference type="Proteomes" id="UP001260715">
    <property type="component" value="Unassembled WGS sequence"/>
</dbReference>
<organism evidence="2 3">
    <name type="scientific">Herbaspirillum frisingense</name>
    <dbReference type="NCBI Taxonomy" id="92645"/>
    <lineage>
        <taxon>Bacteria</taxon>
        <taxon>Pseudomonadati</taxon>
        <taxon>Pseudomonadota</taxon>
        <taxon>Betaproteobacteria</taxon>
        <taxon>Burkholderiales</taxon>
        <taxon>Oxalobacteraceae</taxon>
        <taxon>Herbaspirillum</taxon>
    </lineage>
</organism>
<gene>
    <name evidence="2" type="ORF">J2W50_003892</name>
</gene>
<keyword evidence="3" id="KW-1185">Reference proteome</keyword>
<proteinExistence type="predicted"/>
<accession>A0ABU1PII8</accession>
<feature type="region of interest" description="Disordered" evidence="1">
    <location>
        <begin position="82"/>
        <end position="126"/>
    </location>
</feature>
<feature type="compositionally biased region" description="Basic and acidic residues" evidence="1">
    <location>
        <begin position="96"/>
        <end position="118"/>
    </location>
</feature>
<protein>
    <submittedName>
        <fullName evidence="2">Phage baseplate assembly protein gpV</fullName>
    </submittedName>
</protein>
<name>A0ABU1PII8_9BURK</name>
<dbReference type="InterPro" id="IPR044033">
    <property type="entry name" value="GpV-like_apex"/>
</dbReference>
<reference evidence="2 3" key="1">
    <citation type="submission" date="2023-07" db="EMBL/GenBank/DDBJ databases">
        <title>Sorghum-associated microbial communities from plants grown in Nebraska, USA.</title>
        <authorList>
            <person name="Schachtman D."/>
        </authorList>
    </citation>
    <scope>NUCLEOTIDE SEQUENCE [LARGE SCALE GENOMIC DNA]</scope>
    <source>
        <strain evidence="2 3">596</strain>
    </source>
</reference>
<dbReference type="Pfam" id="PF18946">
    <property type="entry name" value="Apex"/>
    <property type="match status" value="1"/>
</dbReference>
<comment type="caution">
    <text evidence="2">The sequence shown here is derived from an EMBL/GenBank/DDBJ whole genome shotgun (WGS) entry which is preliminary data.</text>
</comment>
<evidence type="ECO:0000313" key="2">
    <source>
        <dbReference type="EMBL" id="MDR6585674.1"/>
    </source>
</evidence>
<sequence length="144" mass="15161">MLYDFGRQTLSAILPAGSSALVKADTVTADSKETTCTGNVTIKGNLIVEGFSALNKGAKVLGGGDGAAMVVDGDVQAAGDVKAGDISLRRHKHGEVKRGDESSEHPSHDRRERIHWPQHDPAGAYPAIRARHPHDAAGNPHGRV</sequence>
<evidence type="ECO:0000256" key="1">
    <source>
        <dbReference type="SAM" id="MobiDB-lite"/>
    </source>
</evidence>
<evidence type="ECO:0000313" key="3">
    <source>
        <dbReference type="Proteomes" id="UP001260715"/>
    </source>
</evidence>